<name>A0A1J1I092_9DIPT</name>
<reference evidence="1 2" key="1">
    <citation type="submission" date="2015-04" db="EMBL/GenBank/DDBJ databases">
        <authorList>
            <person name="Syromyatnikov M.Y."/>
            <person name="Popov V.N."/>
        </authorList>
    </citation>
    <scope>NUCLEOTIDE SEQUENCE [LARGE SCALE GENOMIC DNA]</scope>
</reference>
<evidence type="ECO:0000313" key="1">
    <source>
        <dbReference type="EMBL" id="CRK93685.1"/>
    </source>
</evidence>
<sequence length="63" mass="7480">MELIILLLWKSYRELTLEQNVTGSIKFDLLECFYIELYENFISSIVLPKNLINFSIPTHAMNR</sequence>
<organism evidence="1 2">
    <name type="scientific">Clunio marinus</name>
    <dbReference type="NCBI Taxonomy" id="568069"/>
    <lineage>
        <taxon>Eukaryota</taxon>
        <taxon>Metazoa</taxon>
        <taxon>Ecdysozoa</taxon>
        <taxon>Arthropoda</taxon>
        <taxon>Hexapoda</taxon>
        <taxon>Insecta</taxon>
        <taxon>Pterygota</taxon>
        <taxon>Neoptera</taxon>
        <taxon>Endopterygota</taxon>
        <taxon>Diptera</taxon>
        <taxon>Nematocera</taxon>
        <taxon>Chironomoidea</taxon>
        <taxon>Chironomidae</taxon>
        <taxon>Clunio</taxon>
    </lineage>
</organism>
<dbReference type="AlphaFoldDB" id="A0A1J1I092"/>
<dbReference type="EMBL" id="CVRI01000037">
    <property type="protein sequence ID" value="CRK93685.1"/>
    <property type="molecule type" value="Genomic_DNA"/>
</dbReference>
<protein>
    <submittedName>
        <fullName evidence="1">CLUMA_CG007214, isoform A</fullName>
    </submittedName>
</protein>
<proteinExistence type="predicted"/>
<gene>
    <name evidence="1" type="ORF">CLUMA_CG007214</name>
</gene>
<accession>A0A1J1I092</accession>
<evidence type="ECO:0000313" key="2">
    <source>
        <dbReference type="Proteomes" id="UP000183832"/>
    </source>
</evidence>
<dbReference type="Proteomes" id="UP000183832">
    <property type="component" value="Unassembled WGS sequence"/>
</dbReference>
<keyword evidence="2" id="KW-1185">Reference proteome</keyword>